<dbReference type="GeneID" id="85310379"/>
<gene>
    <name evidence="1" type="ORF">QBC33DRAFT_529974</name>
</gene>
<dbReference type="RefSeq" id="XP_060286244.1">
    <property type="nucleotide sequence ID" value="XM_060427192.1"/>
</dbReference>
<name>A0AAJ0C990_9PEZI</name>
<dbReference type="AlphaFoldDB" id="A0AAJ0C990"/>
<reference evidence="1" key="1">
    <citation type="submission" date="2023-06" db="EMBL/GenBank/DDBJ databases">
        <title>Genome-scale phylogeny and comparative genomics of the fungal order Sordariales.</title>
        <authorList>
            <consortium name="Lawrence Berkeley National Laboratory"/>
            <person name="Hensen N."/>
            <person name="Bonometti L."/>
            <person name="Westerberg I."/>
            <person name="Brannstrom I.O."/>
            <person name="Guillou S."/>
            <person name="Cros-Aarteil S."/>
            <person name="Calhoun S."/>
            <person name="Haridas S."/>
            <person name="Kuo A."/>
            <person name="Mondo S."/>
            <person name="Pangilinan J."/>
            <person name="Riley R."/>
            <person name="Labutti K."/>
            <person name="Andreopoulos B."/>
            <person name="Lipzen A."/>
            <person name="Chen C."/>
            <person name="Yanf M."/>
            <person name="Daum C."/>
            <person name="Ng V."/>
            <person name="Clum A."/>
            <person name="Steindorff A."/>
            <person name="Ohm R."/>
            <person name="Martin F."/>
            <person name="Silar P."/>
            <person name="Natvig D."/>
            <person name="Lalanne C."/>
            <person name="Gautier V."/>
            <person name="Ament-Velasquez S.L."/>
            <person name="Kruys A."/>
            <person name="Hutchinson M.I."/>
            <person name="Powell A.J."/>
            <person name="Barry K."/>
            <person name="Miller A.N."/>
            <person name="Grigoriev I.V."/>
            <person name="Debuchy R."/>
            <person name="Gladieux P."/>
            <person name="Thoren M.H."/>
            <person name="Johannesson H."/>
        </authorList>
    </citation>
    <scope>NUCLEOTIDE SEQUENCE</scope>
    <source>
        <strain evidence="1">8032-3</strain>
    </source>
</reference>
<dbReference type="EMBL" id="MU839001">
    <property type="protein sequence ID" value="KAK1770031.1"/>
    <property type="molecule type" value="Genomic_DNA"/>
</dbReference>
<keyword evidence="2" id="KW-1185">Reference proteome</keyword>
<evidence type="ECO:0000313" key="1">
    <source>
        <dbReference type="EMBL" id="KAK1770031.1"/>
    </source>
</evidence>
<evidence type="ECO:0000313" key="2">
    <source>
        <dbReference type="Proteomes" id="UP001244011"/>
    </source>
</evidence>
<comment type="caution">
    <text evidence="1">The sequence shown here is derived from an EMBL/GenBank/DDBJ whole genome shotgun (WGS) entry which is preliminary data.</text>
</comment>
<sequence length="417" mass="48868">MPAGITYPGYVSPPYETETDCEPFRESCPSYDERYLKSRTIEPPSDDLVQLLRRELEDIFHERAAWERLQTNTYKIGWLPWHSTWSEFNRWSLDKQKLFTKRGGFPGGLREFANKEVIIYFESQDHVLGFNAQKLGRYVYREWLRINGRRPPLFRHHAFAKDIWFDETCSNRPQNIPEITSFHKSFCDSASESLDEQATLHSGFDHYNPRGVHPHIASRSWREHGFALGHLFRSLFMVVDDQVVAHTDPCPHWAEYPHGKPLYNLERRVEWHTSQFTVLLIKTGDNAHLSAPICFQSLYDSAQALPVNRKDLTQGNRSIEDDVVRVKIGVAIQFVFDLLRMEQEALPHVLRAVETLKEELTRVCEHWVDRVLDHAQQVGIDNNGFTWQAVRRAQARLNGEAFELDQVDPYWEHVRRL</sequence>
<proteinExistence type="predicted"/>
<protein>
    <submittedName>
        <fullName evidence="1">Uncharacterized protein</fullName>
    </submittedName>
</protein>
<organism evidence="1 2">
    <name type="scientific">Phialemonium atrogriseum</name>
    <dbReference type="NCBI Taxonomy" id="1093897"/>
    <lineage>
        <taxon>Eukaryota</taxon>
        <taxon>Fungi</taxon>
        <taxon>Dikarya</taxon>
        <taxon>Ascomycota</taxon>
        <taxon>Pezizomycotina</taxon>
        <taxon>Sordariomycetes</taxon>
        <taxon>Sordariomycetidae</taxon>
        <taxon>Cephalothecales</taxon>
        <taxon>Cephalothecaceae</taxon>
        <taxon>Phialemonium</taxon>
    </lineage>
</organism>
<accession>A0AAJ0C990</accession>
<dbReference type="Proteomes" id="UP001244011">
    <property type="component" value="Unassembled WGS sequence"/>
</dbReference>